<reference evidence="2" key="2">
    <citation type="submission" date="2018-08" db="UniProtKB">
        <authorList>
            <consortium name="EnsemblPlants"/>
        </authorList>
    </citation>
    <scope>IDENTIFICATION</scope>
    <source>
        <strain evidence="2">Yugu1</strain>
    </source>
</reference>
<evidence type="ECO:0000313" key="3">
    <source>
        <dbReference type="Proteomes" id="UP000004995"/>
    </source>
</evidence>
<reference evidence="3" key="1">
    <citation type="journal article" date="2012" name="Nat. Biotechnol.">
        <title>Reference genome sequence of the model plant Setaria.</title>
        <authorList>
            <person name="Bennetzen J.L."/>
            <person name="Schmutz J."/>
            <person name="Wang H."/>
            <person name="Percifield R."/>
            <person name="Hawkins J."/>
            <person name="Pontaroli A.C."/>
            <person name="Estep M."/>
            <person name="Feng L."/>
            <person name="Vaughn J.N."/>
            <person name="Grimwood J."/>
            <person name="Jenkins J."/>
            <person name="Barry K."/>
            <person name="Lindquist E."/>
            <person name="Hellsten U."/>
            <person name="Deshpande S."/>
            <person name="Wang X."/>
            <person name="Wu X."/>
            <person name="Mitros T."/>
            <person name="Triplett J."/>
            <person name="Yang X."/>
            <person name="Ye C.Y."/>
            <person name="Mauro-Herrera M."/>
            <person name="Wang L."/>
            <person name="Li P."/>
            <person name="Sharma M."/>
            <person name="Sharma R."/>
            <person name="Ronald P.C."/>
            <person name="Panaud O."/>
            <person name="Kellogg E.A."/>
            <person name="Brutnell T.P."/>
            <person name="Doust A.N."/>
            <person name="Tuskan G.A."/>
            <person name="Rokhsar D."/>
            <person name="Devos K.M."/>
        </authorList>
    </citation>
    <scope>NUCLEOTIDE SEQUENCE [LARGE SCALE GENOMIC DNA]</scope>
    <source>
        <strain evidence="3">cv. Yugu1</strain>
    </source>
</reference>
<feature type="compositionally biased region" description="Polar residues" evidence="1">
    <location>
        <begin position="14"/>
        <end position="23"/>
    </location>
</feature>
<sequence>MTSSDGSNHESSHFSRTTHNQRTIKMAQITDPWNLKVPIKSRIHPLGEFRMERITMLSDRALQQVILRKISPPQNEYNSRRVKNADGCQSNNDEVLQ</sequence>
<evidence type="ECO:0000313" key="2">
    <source>
        <dbReference type="EnsemblPlants" id="KQL22448"/>
    </source>
</evidence>
<organism evidence="2 3">
    <name type="scientific">Setaria italica</name>
    <name type="common">Foxtail millet</name>
    <name type="synonym">Panicum italicum</name>
    <dbReference type="NCBI Taxonomy" id="4555"/>
    <lineage>
        <taxon>Eukaryota</taxon>
        <taxon>Viridiplantae</taxon>
        <taxon>Streptophyta</taxon>
        <taxon>Embryophyta</taxon>
        <taxon>Tracheophyta</taxon>
        <taxon>Spermatophyta</taxon>
        <taxon>Magnoliopsida</taxon>
        <taxon>Liliopsida</taxon>
        <taxon>Poales</taxon>
        <taxon>Poaceae</taxon>
        <taxon>PACMAD clade</taxon>
        <taxon>Panicoideae</taxon>
        <taxon>Panicodae</taxon>
        <taxon>Paniceae</taxon>
        <taxon>Cenchrinae</taxon>
        <taxon>Setaria</taxon>
    </lineage>
</organism>
<dbReference type="Proteomes" id="UP000004995">
    <property type="component" value="Unassembled WGS sequence"/>
</dbReference>
<dbReference type="Gramene" id="KQL22448">
    <property type="protein sequence ID" value="KQL22448"/>
    <property type="gene ID" value="SETIT_031627mg"/>
</dbReference>
<name>K3ZYE5_SETIT</name>
<keyword evidence="3" id="KW-1185">Reference proteome</keyword>
<evidence type="ECO:0000256" key="1">
    <source>
        <dbReference type="SAM" id="MobiDB-lite"/>
    </source>
</evidence>
<dbReference type="InParanoid" id="K3ZYE5"/>
<accession>K3ZYE5</accession>
<feature type="region of interest" description="Disordered" evidence="1">
    <location>
        <begin position="1"/>
        <end position="23"/>
    </location>
</feature>
<dbReference type="EnsemblPlants" id="KQL22448">
    <property type="protein sequence ID" value="KQL22448"/>
    <property type="gene ID" value="SETIT_031627mg"/>
</dbReference>
<feature type="compositionally biased region" description="Polar residues" evidence="1">
    <location>
        <begin position="87"/>
        <end position="97"/>
    </location>
</feature>
<dbReference type="AlphaFoldDB" id="K3ZYE5"/>
<feature type="region of interest" description="Disordered" evidence="1">
    <location>
        <begin position="72"/>
        <end position="97"/>
    </location>
</feature>
<proteinExistence type="predicted"/>
<protein>
    <submittedName>
        <fullName evidence="2">Uncharacterized protein</fullName>
    </submittedName>
</protein>
<dbReference type="HOGENOM" id="CLU_2350661_0_0_1"/>
<dbReference type="EMBL" id="AGNK02000672">
    <property type="status" value="NOT_ANNOTATED_CDS"/>
    <property type="molecule type" value="Genomic_DNA"/>
</dbReference>